<dbReference type="PANTHER" id="PTHR33376">
    <property type="match status" value="1"/>
</dbReference>
<dbReference type="InterPro" id="IPR038404">
    <property type="entry name" value="TRAP_DctP_sf"/>
</dbReference>
<dbReference type="CDD" id="cd13671">
    <property type="entry name" value="PBP2_TRAP_SBP_like_3"/>
    <property type="match status" value="1"/>
</dbReference>
<dbReference type="PIRSF" id="PIRSF006470">
    <property type="entry name" value="DctB"/>
    <property type="match status" value="1"/>
</dbReference>
<accession>A0A1I6RVA9</accession>
<evidence type="ECO:0000256" key="1">
    <source>
        <dbReference type="ARBA" id="ARBA00022729"/>
    </source>
</evidence>
<dbReference type="GO" id="GO:0030288">
    <property type="term" value="C:outer membrane-bounded periplasmic space"/>
    <property type="evidence" value="ECO:0007669"/>
    <property type="project" value="InterPro"/>
</dbReference>
<dbReference type="Gene3D" id="3.40.190.170">
    <property type="entry name" value="Bacterial extracellular solute-binding protein, family 7"/>
    <property type="match status" value="1"/>
</dbReference>
<dbReference type="GO" id="GO:0030246">
    <property type="term" value="F:carbohydrate binding"/>
    <property type="evidence" value="ECO:0007669"/>
    <property type="project" value="TreeGrafter"/>
</dbReference>
<dbReference type="Proteomes" id="UP000183209">
    <property type="component" value="Unassembled WGS sequence"/>
</dbReference>
<reference evidence="2 3" key="1">
    <citation type="submission" date="2016-10" db="EMBL/GenBank/DDBJ databases">
        <authorList>
            <person name="de Groot N.N."/>
        </authorList>
    </citation>
    <scope>NUCLEOTIDE SEQUENCE [LARGE SCALE GENOMIC DNA]</scope>
    <source>
        <strain evidence="2 3">CGMCC 1.6114</strain>
    </source>
</reference>
<evidence type="ECO:0000313" key="3">
    <source>
        <dbReference type="Proteomes" id="UP000183209"/>
    </source>
</evidence>
<name>A0A1I6RVA9_9FLAO</name>
<sequence length="326" mass="36570">MFHRLIVVVLSCFCLITYGCKEQSNQKVLKCAHGLDVTHPVHEAMEFMAKRLEEKSNGKLTIEIYSNQQLGSERECLELIQIGGLDMTKVSAAVLANFAPQYKVFGLPYIFKNKEHQFRVLDGEVGQEILSSSDQSLLHGLAFYDSGSRSFYTKDHPIEKPEDLKGKKIRTMESPMAMSMISAMGGAATPISAGELYTALQAGVVDGAENNPPVFYLSRQYEVCKYFSIDEHTAIPDVLLIGTQTLNKLNENEKVWLKEAVQESVVYQRKLWKEAEEEAIQGLKEVGVTIVYPDKEPFANSVKELYEEAAQEEVIAEMINAIKSQE</sequence>
<dbReference type="InterPro" id="IPR004682">
    <property type="entry name" value="TRAP_DctP"/>
</dbReference>
<dbReference type="AlphaFoldDB" id="A0A1I6RVA9"/>
<dbReference type="GO" id="GO:0055085">
    <property type="term" value="P:transmembrane transport"/>
    <property type="evidence" value="ECO:0007669"/>
    <property type="project" value="InterPro"/>
</dbReference>
<dbReference type="PROSITE" id="PS51257">
    <property type="entry name" value="PROKAR_LIPOPROTEIN"/>
    <property type="match status" value="1"/>
</dbReference>
<dbReference type="NCBIfam" id="NF037995">
    <property type="entry name" value="TRAP_S1"/>
    <property type="match status" value="1"/>
</dbReference>
<keyword evidence="2" id="KW-0675">Receptor</keyword>
<dbReference type="Pfam" id="PF03480">
    <property type="entry name" value="DctP"/>
    <property type="match status" value="1"/>
</dbReference>
<dbReference type="RefSeq" id="WP_074977806.1">
    <property type="nucleotide sequence ID" value="NZ_FPAG01000003.1"/>
</dbReference>
<dbReference type="EMBL" id="FPAG01000003">
    <property type="protein sequence ID" value="SFS68643.1"/>
    <property type="molecule type" value="Genomic_DNA"/>
</dbReference>
<gene>
    <name evidence="2" type="ORF">SAMN04487906_1386</name>
</gene>
<dbReference type="SUPFAM" id="SSF53850">
    <property type="entry name" value="Periplasmic binding protein-like II"/>
    <property type="match status" value="1"/>
</dbReference>
<protein>
    <submittedName>
        <fullName evidence="2">Tripartite ATP-independent transporter solute receptor, DctP family</fullName>
    </submittedName>
</protein>
<keyword evidence="1" id="KW-0732">Signal</keyword>
<dbReference type="NCBIfam" id="TIGR00787">
    <property type="entry name" value="dctP"/>
    <property type="match status" value="1"/>
</dbReference>
<evidence type="ECO:0000313" key="2">
    <source>
        <dbReference type="EMBL" id="SFS68643.1"/>
    </source>
</evidence>
<dbReference type="InterPro" id="IPR018389">
    <property type="entry name" value="DctP_fam"/>
</dbReference>
<organism evidence="2 3">
    <name type="scientific">Zhouia amylolytica</name>
    <dbReference type="NCBI Taxonomy" id="376730"/>
    <lineage>
        <taxon>Bacteria</taxon>
        <taxon>Pseudomonadati</taxon>
        <taxon>Bacteroidota</taxon>
        <taxon>Flavobacteriia</taxon>
        <taxon>Flavobacteriales</taxon>
        <taxon>Flavobacteriaceae</taxon>
        <taxon>Zhouia</taxon>
    </lineage>
</organism>
<dbReference type="PANTHER" id="PTHR33376:SF2">
    <property type="entry name" value="DICARBOXYLATE-BINDING PERIPLASMIC PROTEIN"/>
    <property type="match status" value="1"/>
</dbReference>
<dbReference type="OrthoDB" id="9776801at2"/>
<proteinExistence type="predicted"/>